<name>A0A0B6ZZW3_9EUPU</name>
<reference evidence="1" key="1">
    <citation type="submission" date="2014-12" db="EMBL/GenBank/DDBJ databases">
        <title>Insight into the proteome of Arion vulgaris.</title>
        <authorList>
            <person name="Aradska J."/>
            <person name="Bulat T."/>
            <person name="Smidak R."/>
            <person name="Sarate P."/>
            <person name="Gangsoo J."/>
            <person name="Sialana F."/>
            <person name="Bilban M."/>
            <person name="Lubec G."/>
        </authorList>
    </citation>
    <scope>NUCLEOTIDE SEQUENCE</scope>
    <source>
        <tissue evidence="1">Skin</tissue>
    </source>
</reference>
<dbReference type="AlphaFoldDB" id="A0A0B6ZZW3"/>
<proteinExistence type="predicted"/>
<organism evidence="1">
    <name type="scientific">Arion vulgaris</name>
    <dbReference type="NCBI Taxonomy" id="1028688"/>
    <lineage>
        <taxon>Eukaryota</taxon>
        <taxon>Metazoa</taxon>
        <taxon>Spiralia</taxon>
        <taxon>Lophotrochozoa</taxon>
        <taxon>Mollusca</taxon>
        <taxon>Gastropoda</taxon>
        <taxon>Heterobranchia</taxon>
        <taxon>Euthyneura</taxon>
        <taxon>Panpulmonata</taxon>
        <taxon>Eupulmonata</taxon>
        <taxon>Stylommatophora</taxon>
        <taxon>Helicina</taxon>
        <taxon>Arionoidea</taxon>
        <taxon>Arionidae</taxon>
        <taxon>Arion</taxon>
    </lineage>
</organism>
<feature type="non-terminal residue" evidence="1">
    <location>
        <position position="1"/>
    </location>
</feature>
<accession>A0A0B6ZZW3</accession>
<evidence type="ECO:0000313" key="1">
    <source>
        <dbReference type="EMBL" id="CEK73270.1"/>
    </source>
</evidence>
<dbReference type="EMBL" id="HACG01026405">
    <property type="protein sequence ID" value="CEK73270.1"/>
    <property type="molecule type" value="Transcribed_RNA"/>
</dbReference>
<gene>
    <name evidence="1" type="primary">ORF85991</name>
</gene>
<sequence>TFVIFLGPPSGIPFPVSTSNHCDLTTLTGSVLPLSKISFAASSKVMKRSYVPKSYRKEEFLEPHSRKRKWDFFTQSAEKRAAPLPTVDLPGENAMDTGVVTVQAEANDSAKKKKSKSTVQK</sequence>
<protein>
    <submittedName>
        <fullName evidence="1">Uncharacterized protein</fullName>
    </submittedName>
</protein>